<sequence length="143" mass="15568">MVIPHYGDPAPTLRLIGALRGQEPLVPERIIVSDDASPIPFPRTEGVEVVRRPRNGGFGSAVNSGMELVETPLALVLNSDLAVGETFVRDLVAAALPWQPALVGPQLRDPSGAPQWVGRHFPTVAHQTVEWLTPLARFRHFDV</sequence>
<dbReference type="SUPFAM" id="SSF53448">
    <property type="entry name" value="Nucleotide-diphospho-sugar transferases"/>
    <property type="match status" value="1"/>
</dbReference>
<evidence type="ECO:0000313" key="2">
    <source>
        <dbReference type="EMBL" id="MCH6469387.1"/>
    </source>
</evidence>
<dbReference type="Gene3D" id="3.90.550.10">
    <property type="entry name" value="Spore Coat Polysaccharide Biosynthesis Protein SpsA, Chain A"/>
    <property type="match status" value="1"/>
</dbReference>
<evidence type="ECO:0000313" key="3">
    <source>
        <dbReference type="Proteomes" id="UP001202922"/>
    </source>
</evidence>
<dbReference type="RefSeq" id="WP_241052380.1">
    <property type="nucleotide sequence ID" value="NZ_JAKZBV010000001.1"/>
</dbReference>
<evidence type="ECO:0000259" key="1">
    <source>
        <dbReference type="Pfam" id="PF00535"/>
    </source>
</evidence>
<gene>
    <name evidence="2" type="ORF">L0M17_05175</name>
</gene>
<dbReference type="EMBL" id="JAKZBV010000001">
    <property type="protein sequence ID" value="MCH6469387.1"/>
    <property type="molecule type" value="Genomic_DNA"/>
</dbReference>
<dbReference type="InterPro" id="IPR029044">
    <property type="entry name" value="Nucleotide-diphossugar_trans"/>
</dbReference>
<comment type="caution">
    <text evidence="2">The sequence shown here is derived from an EMBL/GenBank/DDBJ whole genome shotgun (WGS) entry which is preliminary data.</text>
</comment>
<dbReference type="InterPro" id="IPR001173">
    <property type="entry name" value="Glyco_trans_2-like"/>
</dbReference>
<dbReference type="Pfam" id="PF00535">
    <property type="entry name" value="Glycos_transf_2"/>
    <property type="match status" value="1"/>
</dbReference>
<feature type="domain" description="Glycosyltransferase 2-like" evidence="1">
    <location>
        <begin position="2"/>
        <end position="112"/>
    </location>
</feature>
<dbReference type="Proteomes" id="UP001202922">
    <property type="component" value="Unassembled WGS sequence"/>
</dbReference>
<reference evidence="2 3" key="1">
    <citation type="submission" date="2022-03" db="EMBL/GenBank/DDBJ databases">
        <title>Sinomonas sp. isolated from a soil.</title>
        <authorList>
            <person name="Han J."/>
            <person name="Kim D.-U."/>
        </authorList>
    </citation>
    <scope>NUCLEOTIDE SEQUENCE [LARGE SCALE GENOMIC DNA]</scope>
    <source>
        <strain evidence="2 3">5-5</strain>
    </source>
</reference>
<dbReference type="PANTHER" id="PTHR43179">
    <property type="entry name" value="RHAMNOSYLTRANSFERASE WBBL"/>
    <property type="match status" value="1"/>
</dbReference>
<proteinExistence type="predicted"/>
<accession>A0ABS9TY56</accession>
<dbReference type="PANTHER" id="PTHR43179:SF7">
    <property type="entry name" value="RHAMNOSYLTRANSFERASE WBBL"/>
    <property type="match status" value="1"/>
</dbReference>
<keyword evidence="3" id="KW-1185">Reference proteome</keyword>
<organism evidence="2 3">
    <name type="scientific">Sinomonas terrae</name>
    <dbReference type="NCBI Taxonomy" id="2908838"/>
    <lineage>
        <taxon>Bacteria</taxon>
        <taxon>Bacillati</taxon>
        <taxon>Actinomycetota</taxon>
        <taxon>Actinomycetes</taxon>
        <taxon>Micrococcales</taxon>
        <taxon>Micrococcaceae</taxon>
        <taxon>Sinomonas</taxon>
    </lineage>
</organism>
<name>A0ABS9TY56_9MICC</name>
<protein>
    <submittedName>
        <fullName evidence="2">Glycosyltransferase</fullName>
    </submittedName>
</protein>